<dbReference type="CDD" id="cd02224">
    <property type="entry name" value="cupin_SPO2919-like"/>
    <property type="match status" value="2"/>
</dbReference>
<dbReference type="Gene3D" id="2.60.120.10">
    <property type="entry name" value="Jelly Rolls"/>
    <property type="match status" value="2"/>
</dbReference>
<dbReference type="PANTHER" id="PTHR35848">
    <property type="entry name" value="OXALATE-BINDING PROTEIN"/>
    <property type="match status" value="1"/>
</dbReference>
<keyword evidence="4" id="KW-1185">Reference proteome</keyword>
<dbReference type="Proteomes" id="UP000619033">
    <property type="component" value="Unassembled WGS sequence"/>
</dbReference>
<comment type="caution">
    <text evidence="3">The sequence shown here is derived from an EMBL/GenBank/DDBJ whole genome shotgun (WGS) entry which is preliminary data.</text>
</comment>
<dbReference type="AlphaFoldDB" id="A0A8J7MT75"/>
<dbReference type="InterPro" id="IPR051610">
    <property type="entry name" value="GPI/OXD"/>
</dbReference>
<feature type="domain" description="Cupin type-2" evidence="2">
    <location>
        <begin position="35"/>
        <end position="105"/>
    </location>
</feature>
<dbReference type="InterPro" id="IPR011051">
    <property type="entry name" value="RmlC_Cupin_sf"/>
</dbReference>
<gene>
    <name evidence="3" type="ORF">JI744_02310</name>
</gene>
<dbReference type="InterPro" id="IPR013096">
    <property type="entry name" value="Cupin_2"/>
</dbReference>
<dbReference type="InterPro" id="IPR014710">
    <property type="entry name" value="RmlC-like_jellyroll"/>
</dbReference>
<keyword evidence="1" id="KW-0479">Metal-binding</keyword>
<name>A0A8J7MT75_9RHOB</name>
<organism evidence="3 4">
    <name type="scientific">Fuscibacter oryzae</name>
    <dbReference type="NCBI Taxonomy" id="2803939"/>
    <lineage>
        <taxon>Bacteria</taxon>
        <taxon>Pseudomonadati</taxon>
        <taxon>Pseudomonadota</taxon>
        <taxon>Alphaproteobacteria</taxon>
        <taxon>Rhodobacterales</taxon>
        <taxon>Paracoccaceae</taxon>
        <taxon>Fuscibacter</taxon>
    </lineage>
</organism>
<accession>A0A8J7MT75</accession>
<evidence type="ECO:0000256" key="1">
    <source>
        <dbReference type="ARBA" id="ARBA00022723"/>
    </source>
</evidence>
<sequence length="324" mass="35392">MKVDPALAPLNRADNGTETLHLSDAGGLRQFGCYLETLPPGAGSSDRHWHSHEDEFLFLLSGSTVVIDNFGEHLLSPGDAICWPHGEANAHRVENRGDQPCRYLILGSRVERDICHYPDLGRRLINTPTTWAVVADDGTHLRGGDLPAYLLNLSPLWGQPAEGPPQTRILPAAARAWVDEGALTHPIIGGGLGPYRHSVLGDLGGLSQFGVHLEELPPGSQSSFRHWHEGEDEMIHLLSGTVILVENTETALHPGDTAAWPAGQPIGHQLQNRSDAPAIYLTIGTRHVRDVIHYSDHDLITHKDGKARRYLHRDGTPYPQGGPK</sequence>
<proteinExistence type="predicted"/>
<evidence type="ECO:0000313" key="4">
    <source>
        <dbReference type="Proteomes" id="UP000619033"/>
    </source>
</evidence>
<dbReference type="RefSeq" id="WP_202657840.1">
    <property type="nucleotide sequence ID" value="NZ_JAESVP010000001.1"/>
</dbReference>
<dbReference type="Pfam" id="PF07883">
    <property type="entry name" value="Cupin_2"/>
    <property type="match status" value="2"/>
</dbReference>
<evidence type="ECO:0000313" key="3">
    <source>
        <dbReference type="EMBL" id="MBL4926929.1"/>
    </source>
</evidence>
<protein>
    <submittedName>
        <fullName evidence="3">Cupin domain-containing protein</fullName>
    </submittedName>
</protein>
<dbReference type="PANTHER" id="PTHR35848:SF9">
    <property type="entry name" value="SLL1358 PROTEIN"/>
    <property type="match status" value="1"/>
</dbReference>
<dbReference type="GO" id="GO:0046872">
    <property type="term" value="F:metal ion binding"/>
    <property type="evidence" value="ECO:0007669"/>
    <property type="project" value="UniProtKB-KW"/>
</dbReference>
<reference evidence="3" key="1">
    <citation type="submission" date="2021-01" db="EMBL/GenBank/DDBJ databases">
        <title>Genome seq and assembly of Tabrizicola sp. KVB23.</title>
        <authorList>
            <person name="Chhetri G."/>
        </authorList>
    </citation>
    <scope>NUCLEOTIDE SEQUENCE</scope>
    <source>
        <strain evidence="3">KVB23</strain>
    </source>
</reference>
<dbReference type="EMBL" id="JAESVP010000001">
    <property type="protein sequence ID" value="MBL4926929.1"/>
    <property type="molecule type" value="Genomic_DNA"/>
</dbReference>
<feature type="domain" description="Cupin type-2" evidence="2">
    <location>
        <begin position="213"/>
        <end position="283"/>
    </location>
</feature>
<dbReference type="SUPFAM" id="SSF51182">
    <property type="entry name" value="RmlC-like cupins"/>
    <property type="match status" value="2"/>
</dbReference>
<evidence type="ECO:0000259" key="2">
    <source>
        <dbReference type="Pfam" id="PF07883"/>
    </source>
</evidence>